<dbReference type="PANTHER" id="PTHR30482:SF17">
    <property type="entry name" value="ABC TRANSPORTER ATP-BINDING PROTEIN"/>
    <property type="match status" value="1"/>
</dbReference>
<dbReference type="Pfam" id="PF02653">
    <property type="entry name" value="BPD_transp_2"/>
    <property type="match status" value="1"/>
</dbReference>
<feature type="transmembrane region" description="Helical" evidence="6">
    <location>
        <begin position="94"/>
        <end position="116"/>
    </location>
</feature>
<keyword evidence="5 6" id="KW-0472">Membrane</keyword>
<feature type="transmembrane region" description="Helical" evidence="6">
    <location>
        <begin position="70"/>
        <end position="88"/>
    </location>
</feature>
<dbReference type="STRING" id="1508389.SAMN05444003_0223"/>
<keyword evidence="3 6" id="KW-0812">Transmembrane</keyword>
<evidence type="ECO:0000313" key="8">
    <source>
        <dbReference type="Proteomes" id="UP000184074"/>
    </source>
</evidence>
<dbReference type="Proteomes" id="UP000184074">
    <property type="component" value="Unassembled WGS sequence"/>
</dbReference>
<organism evidence="7 8">
    <name type="scientific">Cognatiyoonia sediminum</name>
    <dbReference type="NCBI Taxonomy" id="1508389"/>
    <lineage>
        <taxon>Bacteria</taxon>
        <taxon>Pseudomonadati</taxon>
        <taxon>Pseudomonadota</taxon>
        <taxon>Alphaproteobacteria</taxon>
        <taxon>Rhodobacterales</taxon>
        <taxon>Paracoccaceae</taxon>
        <taxon>Cognatiyoonia</taxon>
    </lineage>
</organism>
<evidence type="ECO:0000256" key="4">
    <source>
        <dbReference type="ARBA" id="ARBA00022989"/>
    </source>
</evidence>
<dbReference type="OrthoDB" id="9804361at2"/>
<keyword evidence="4 6" id="KW-1133">Transmembrane helix</keyword>
<dbReference type="AlphaFoldDB" id="A0A1M5LD03"/>
<dbReference type="EMBL" id="FQXB01000001">
    <property type="protein sequence ID" value="SHG62856.1"/>
    <property type="molecule type" value="Genomic_DNA"/>
</dbReference>
<name>A0A1M5LD03_9RHOB</name>
<dbReference type="InterPro" id="IPR001851">
    <property type="entry name" value="ABC_transp_permease"/>
</dbReference>
<protein>
    <submittedName>
        <fullName evidence="7">Amino acid/amide ABC transporter membrane protein 2, HAAT family</fullName>
    </submittedName>
</protein>
<reference evidence="7 8" key="1">
    <citation type="submission" date="2016-11" db="EMBL/GenBank/DDBJ databases">
        <authorList>
            <person name="Jaros S."/>
            <person name="Januszkiewicz K."/>
            <person name="Wedrychowicz H."/>
        </authorList>
    </citation>
    <scope>NUCLEOTIDE SEQUENCE [LARGE SCALE GENOMIC DNA]</scope>
    <source>
        <strain evidence="7 8">DSM 28715</strain>
    </source>
</reference>
<keyword evidence="2" id="KW-1003">Cell membrane</keyword>
<evidence type="ECO:0000256" key="2">
    <source>
        <dbReference type="ARBA" id="ARBA00022475"/>
    </source>
</evidence>
<evidence type="ECO:0000256" key="5">
    <source>
        <dbReference type="ARBA" id="ARBA00023136"/>
    </source>
</evidence>
<proteinExistence type="predicted"/>
<dbReference type="GO" id="GO:0005886">
    <property type="term" value="C:plasma membrane"/>
    <property type="evidence" value="ECO:0007669"/>
    <property type="project" value="UniProtKB-SubCell"/>
</dbReference>
<dbReference type="CDD" id="cd06581">
    <property type="entry name" value="TM_PBP1_LivM_like"/>
    <property type="match status" value="1"/>
</dbReference>
<dbReference type="PANTHER" id="PTHR30482">
    <property type="entry name" value="HIGH-AFFINITY BRANCHED-CHAIN AMINO ACID TRANSPORT SYSTEM PERMEASE"/>
    <property type="match status" value="1"/>
</dbReference>
<feature type="transmembrane region" description="Helical" evidence="6">
    <location>
        <begin position="198"/>
        <end position="218"/>
    </location>
</feature>
<dbReference type="GO" id="GO:0015658">
    <property type="term" value="F:branched-chain amino acid transmembrane transporter activity"/>
    <property type="evidence" value="ECO:0007669"/>
    <property type="project" value="InterPro"/>
</dbReference>
<accession>A0A1M5LD03</accession>
<dbReference type="InterPro" id="IPR043428">
    <property type="entry name" value="LivM-like"/>
</dbReference>
<evidence type="ECO:0000256" key="3">
    <source>
        <dbReference type="ARBA" id="ARBA00022692"/>
    </source>
</evidence>
<gene>
    <name evidence="7" type="ORF">SAMN05444003_0223</name>
</gene>
<feature type="transmembrane region" description="Helical" evidence="6">
    <location>
        <begin position="45"/>
        <end position="63"/>
    </location>
</feature>
<feature type="transmembrane region" description="Helical" evidence="6">
    <location>
        <begin position="352"/>
        <end position="373"/>
    </location>
</feature>
<evidence type="ECO:0000256" key="6">
    <source>
        <dbReference type="SAM" id="Phobius"/>
    </source>
</evidence>
<sequence>MLGLNKKDFGLLCLVTFMAAAAPILLNPFPETSTLSFLNAGYPALMQLFAIFGIVLIGFNILFGLTGYLSFGHAAFIGIGSYTAMWMYKLLNFNVIISIPMAMFVTGIFAVLIGWICLRRTGIYFSILTLAFAEMAYRLSYSVLTPITGGETNLSPDPINDPMILKGENGLTVPHLFGFDLNAKYVAEVGNWSFTFEAGYYLCALVLVLSFYLSIRVFRSPFGMMLRAIKANNHRMGYTGLNPKPYMLAAFVISGLYAGLGGGLLVAMDAQAGAERMFWTESGTIVIMSILGGAGTLLGPILGAGAIKYMEKILSSISESQLHSWLSILPDGLEDFLVYILANFFVGHAWHLTLGLVFMLVVIFVPGGLVELGQRVASRFRRKGSEDALVSKETPAE</sequence>
<comment type="subcellular location">
    <subcellularLocation>
        <location evidence="1">Cell membrane</location>
        <topology evidence="1">Multi-pass membrane protein</topology>
    </subcellularLocation>
</comment>
<evidence type="ECO:0000313" key="7">
    <source>
        <dbReference type="EMBL" id="SHG62856.1"/>
    </source>
</evidence>
<dbReference type="RefSeq" id="WP_072898625.1">
    <property type="nucleotide sequence ID" value="NZ_FQXB01000001.1"/>
</dbReference>
<keyword evidence="8" id="KW-1185">Reference proteome</keyword>
<feature type="transmembrane region" description="Helical" evidence="6">
    <location>
        <begin position="285"/>
        <end position="307"/>
    </location>
</feature>
<feature type="transmembrane region" description="Helical" evidence="6">
    <location>
        <begin position="245"/>
        <end position="265"/>
    </location>
</feature>
<evidence type="ECO:0000256" key="1">
    <source>
        <dbReference type="ARBA" id="ARBA00004651"/>
    </source>
</evidence>